<dbReference type="AlphaFoldDB" id="A0A1H4BDI4"/>
<protein>
    <recommendedName>
        <fullName evidence="4">Phospholipase_D-nuclease N-terminal</fullName>
    </recommendedName>
</protein>
<evidence type="ECO:0000313" key="2">
    <source>
        <dbReference type="EMBL" id="SEA46058.1"/>
    </source>
</evidence>
<evidence type="ECO:0000256" key="1">
    <source>
        <dbReference type="SAM" id="Phobius"/>
    </source>
</evidence>
<dbReference type="EMBL" id="FNQN01000006">
    <property type="protein sequence ID" value="SEA46058.1"/>
    <property type="molecule type" value="Genomic_DNA"/>
</dbReference>
<sequence>MPLILMLIVFACAAYSVASTKGRNRYLWFCLGFILGPFAVLILALMSIKPGEDKKID</sequence>
<feature type="transmembrane region" description="Helical" evidence="1">
    <location>
        <begin position="26"/>
        <end position="48"/>
    </location>
</feature>
<dbReference type="RefSeq" id="WP_175498357.1">
    <property type="nucleotide sequence ID" value="NZ_FNQN01000006.1"/>
</dbReference>
<keyword evidence="3" id="KW-1185">Reference proteome</keyword>
<evidence type="ECO:0000313" key="3">
    <source>
        <dbReference type="Proteomes" id="UP000199409"/>
    </source>
</evidence>
<keyword evidence="1" id="KW-0812">Transmembrane</keyword>
<keyword evidence="1" id="KW-1133">Transmembrane helix</keyword>
<keyword evidence="1" id="KW-0472">Membrane</keyword>
<gene>
    <name evidence="2" type="ORF">SAMN05660420_02145</name>
</gene>
<dbReference type="Proteomes" id="UP000199409">
    <property type="component" value="Unassembled WGS sequence"/>
</dbReference>
<name>A0A1H4BDI4_9BACT</name>
<accession>A0A1H4BDI4</accession>
<proteinExistence type="predicted"/>
<organism evidence="2 3">
    <name type="scientific">Desulfuromusa kysingii</name>
    <dbReference type="NCBI Taxonomy" id="37625"/>
    <lineage>
        <taxon>Bacteria</taxon>
        <taxon>Pseudomonadati</taxon>
        <taxon>Thermodesulfobacteriota</taxon>
        <taxon>Desulfuromonadia</taxon>
        <taxon>Desulfuromonadales</taxon>
        <taxon>Geopsychrobacteraceae</taxon>
        <taxon>Desulfuromusa</taxon>
    </lineage>
</organism>
<evidence type="ECO:0008006" key="4">
    <source>
        <dbReference type="Google" id="ProtNLM"/>
    </source>
</evidence>
<reference evidence="2 3" key="1">
    <citation type="submission" date="2016-10" db="EMBL/GenBank/DDBJ databases">
        <authorList>
            <person name="de Groot N.N."/>
        </authorList>
    </citation>
    <scope>NUCLEOTIDE SEQUENCE [LARGE SCALE GENOMIC DNA]</scope>
    <source>
        <strain evidence="2 3">DSM 7343</strain>
    </source>
</reference>